<evidence type="ECO:0000259" key="3">
    <source>
        <dbReference type="Pfam" id="PF02837"/>
    </source>
</evidence>
<dbReference type="SUPFAM" id="SSF49785">
    <property type="entry name" value="Galactose-binding domain-like"/>
    <property type="match status" value="1"/>
</dbReference>
<dbReference type="OrthoDB" id="9816001at2"/>
<feature type="domain" description="Sialate O-acetylesterase" evidence="4">
    <location>
        <begin position="89"/>
        <end position="207"/>
    </location>
</feature>
<dbReference type="GO" id="GO:0001681">
    <property type="term" value="F:sialate O-acetylesterase activity"/>
    <property type="evidence" value="ECO:0007669"/>
    <property type="project" value="InterPro"/>
</dbReference>
<dbReference type="InterPro" id="IPR013783">
    <property type="entry name" value="Ig-like_fold"/>
</dbReference>
<sequence>MYQTGSSQIRLPRLVSDGMVLQRDTPVNVWGWAEASEKVQVLWQGKTYRTEADSQGEWKLQLPAQPAGGPYQMSFIASNQLIIKNILVGDVWVCSGQSNMALPMERVKERYGEEIAAAINPNIRHFFLPTRYNFQGPMQDLPPGRWESANPQSVMQFSAVAYFFAKHLYEKYQIPIGLINASVGGSPAEAWLSQESLKAFPEHVATAEILKDSLYIKRIQQREQSDIRAWYARLYKQDKGWQGEKSWTDPNFDASDWPVMQVPGFWEDAGVAPGNGVVWFRREIDIPKQWAKKPAKLFLGRIVDADSVFVNGRFIGSISYQYPPRRYQIPADLLKAGKNTLVIRVISTNGKGGFIPDKPYELVVDSKPMDLKGMWRYQVGATAPPLPGTTFFQYKPLGLFNGMIAPLVNYTIKGALWYQGESNADSPAEYSKLLSALIGDWRKHWQQTGAVSGVFPFIYVQLANYLPVQEKPSESNWAELRQAQLQSLSVPNTAMAVIIDAGEWNDIHPLNKQTVGTRLALAAEKVAYGDTEVVYSGPIAKTATKDGNRLVITFSHIGSGLLAKDGRPLKHFALAGPDKKYVWANARIEGNQVVVWSEKVPHPVSVRYAWADNPAGANLYNYEGLPASPFFLQAR</sequence>
<dbReference type="Pfam" id="PF03629">
    <property type="entry name" value="SASA"/>
    <property type="match status" value="2"/>
</dbReference>
<dbReference type="Gene3D" id="2.60.40.10">
    <property type="entry name" value="Immunoglobulins"/>
    <property type="match status" value="1"/>
</dbReference>
<dbReference type="SUPFAM" id="SSF52266">
    <property type="entry name" value="SGNH hydrolase"/>
    <property type="match status" value="1"/>
</dbReference>
<evidence type="ECO:0000313" key="5">
    <source>
        <dbReference type="EMBL" id="TDB67588.1"/>
    </source>
</evidence>
<protein>
    <submittedName>
        <fullName evidence="5">Sialate O-acetylesterase</fullName>
    </submittedName>
</protein>
<dbReference type="InterPro" id="IPR039329">
    <property type="entry name" value="SIAE"/>
</dbReference>
<dbReference type="PANTHER" id="PTHR22901">
    <property type="entry name" value="SIALATE O-ACETYLESTERASE"/>
    <property type="match status" value="1"/>
</dbReference>
<reference evidence="5 6" key="1">
    <citation type="submission" date="2019-02" db="EMBL/GenBank/DDBJ databases">
        <title>Arundinibacter roseus gen. nov., sp. nov., a new member of the family Cytophagaceae.</title>
        <authorList>
            <person name="Szuroczki S."/>
            <person name="Khayer B."/>
            <person name="Sproer C."/>
            <person name="Toumi M."/>
            <person name="Szabo A."/>
            <person name="Felfoldi T."/>
            <person name="Schumann P."/>
            <person name="Toth E."/>
        </authorList>
    </citation>
    <scope>NUCLEOTIDE SEQUENCE [LARGE SCALE GENOMIC DNA]</scope>
    <source>
        <strain evidence="5 6">DMA-k-7a</strain>
    </source>
</reference>
<dbReference type="Proteomes" id="UP000295706">
    <property type="component" value="Unassembled WGS sequence"/>
</dbReference>
<evidence type="ECO:0000313" key="6">
    <source>
        <dbReference type="Proteomes" id="UP000295706"/>
    </source>
</evidence>
<comment type="caution">
    <text evidence="5">The sequence shown here is derived from an EMBL/GenBank/DDBJ whole genome shotgun (WGS) entry which is preliminary data.</text>
</comment>
<keyword evidence="6" id="KW-1185">Reference proteome</keyword>
<dbReference type="Gene3D" id="3.40.50.1110">
    <property type="entry name" value="SGNH hydrolase"/>
    <property type="match status" value="1"/>
</dbReference>
<dbReference type="EMBL" id="SMJU01000003">
    <property type="protein sequence ID" value="TDB67588.1"/>
    <property type="molecule type" value="Genomic_DNA"/>
</dbReference>
<organism evidence="5 6">
    <name type="scientific">Arundinibacter roseus</name>
    <dbReference type="NCBI Taxonomy" id="2070510"/>
    <lineage>
        <taxon>Bacteria</taxon>
        <taxon>Pseudomonadati</taxon>
        <taxon>Bacteroidota</taxon>
        <taxon>Cytophagia</taxon>
        <taxon>Cytophagales</taxon>
        <taxon>Spirosomataceae</taxon>
        <taxon>Arundinibacter</taxon>
    </lineage>
</organism>
<dbReference type="InterPro" id="IPR006104">
    <property type="entry name" value="Glyco_hydro_2_N"/>
</dbReference>
<gene>
    <name evidence="5" type="ORF">EZE20_06330</name>
</gene>
<dbReference type="AlphaFoldDB" id="A0A4R4KHN9"/>
<name>A0A4R4KHN9_9BACT</name>
<dbReference type="Pfam" id="PF02837">
    <property type="entry name" value="Glyco_hydro_2_N"/>
    <property type="match status" value="1"/>
</dbReference>
<dbReference type="Gene3D" id="2.60.120.260">
    <property type="entry name" value="Galactose-binding domain-like"/>
    <property type="match status" value="1"/>
</dbReference>
<feature type="domain" description="Sialate O-acetylesterase" evidence="4">
    <location>
        <begin position="409"/>
        <end position="502"/>
    </location>
</feature>
<dbReference type="InterPro" id="IPR005181">
    <property type="entry name" value="SASA"/>
</dbReference>
<evidence type="ECO:0000259" key="4">
    <source>
        <dbReference type="Pfam" id="PF03629"/>
    </source>
</evidence>
<evidence type="ECO:0000256" key="2">
    <source>
        <dbReference type="ARBA" id="ARBA00022801"/>
    </source>
</evidence>
<comment type="similarity">
    <text evidence="1">Belongs to the glycosyl hydrolase 2 family.</text>
</comment>
<evidence type="ECO:0000256" key="1">
    <source>
        <dbReference type="ARBA" id="ARBA00007401"/>
    </source>
</evidence>
<feature type="domain" description="Glycosyl hydrolases family 2 sugar binding" evidence="3">
    <location>
        <begin position="245"/>
        <end position="358"/>
    </location>
</feature>
<dbReference type="GO" id="GO:0005975">
    <property type="term" value="P:carbohydrate metabolic process"/>
    <property type="evidence" value="ECO:0007669"/>
    <property type="project" value="InterPro"/>
</dbReference>
<accession>A0A4R4KHN9</accession>
<dbReference type="GO" id="GO:0004553">
    <property type="term" value="F:hydrolase activity, hydrolyzing O-glycosyl compounds"/>
    <property type="evidence" value="ECO:0007669"/>
    <property type="project" value="InterPro"/>
</dbReference>
<dbReference type="PANTHER" id="PTHR22901:SF0">
    <property type="entry name" value="SIALATE O-ACETYLESTERASE"/>
    <property type="match status" value="1"/>
</dbReference>
<dbReference type="InterPro" id="IPR036514">
    <property type="entry name" value="SGNH_hydro_sf"/>
</dbReference>
<proteinExistence type="inferred from homology"/>
<dbReference type="InterPro" id="IPR008979">
    <property type="entry name" value="Galactose-bd-like_sf"/>
</dbReference>
<keyword evidence="2" id="KW-0378">Hydrolase</keyword>